<feature type="transmembrane region" description="Helical" evidence="12">
    <location>
        <begin position="241"/>
        <end position="260"/>
    </location>
</feature>
<keyword evidence="14" id="KW-1185">Reference proteome</keyword>
<evidence type="ECO:0000256" key="7">
    <source>
        <dbReference type="ARBA" id="ARBA00022989"/>
    </source>
</evidence>
<keyword evidence="6" id="KW-0681">Retinal protein</keyword>
<dbReference type="InterPro" id="IPR018229">
    <property type="entry name" value="Rhodopsin_retinal_BS"/>
</dbReference>
<keyword evidence="4" id="KW-0716">Sensory transduction</keyword>
<feature type="compositionally biased region" description="Polar residues" evidence="11">
    <location>
        <begin position="332"/>
        <end position="343"/>
    </location>
</feature>
<evidence type="ECO:0000256" key="12">
    <source>
        <dbReference type="SAM" id="Phobius"/>
    </source>
</evidence>
<evidence type="ECO:0000256" key="10">
    <source>
        <dbReference type="ARBA" id="ARBA00023170"/>
    </source>
</evidence>
<evidence type="ECO:0000256" key="4">
    <source>
        <dbReference type="ARBA" id="ARBA00022606"/>
    </source>
</evidence>
<keyword evidence="5 12" id="KW-0812">Transmembrane</keyword>
<organism evidence="13 14">
    <name type="scientific">Phialocephala subalpina</name>
    <dbReference type="NCBI Taxonomy" id="576137"/>
    <lineage>
        <taxon>Eukaryota</taxon>
        <taxon>Fungi</taxon>
        <taxon>Dikarya</taxon>
        <taxon>Ascomycota</taxon>
        <taxon>Pezizomycotina</taxon>
        <taxon>Leotiomycetes</taxon>
        <taxon>Helotiales</taxon>
        <taxon>Mollisiaceae</taxon>
        <taxon>Phialocephala</taxon>
        <taxon>Phialocephala fortinii species complex</taxon>
    </lineage>
</organism>
<evidence type="ECO:0000256" key="11">
    <source>
        <dbReference type="SAM" id="MobiDB-lite"/>
    </source>
</evidence>
<accession>A0A1L7XFX1</accession>
<reference evidence="13 14" key="1">
    <citation type="submission" date="2016-03" db="EMBL/GenBank/DDBJ databases">
        <authorList>
            <person name="Ploux O."/>
        </authorList>
    </citation>
    <scope>NUCLEOTIDE SEQUENCE [LARGE SCALE GENOMIC DNA]</scope>
    <source>
        <strain evidence="13 14">UAMH 11012</strain>
    </source>
</reference>
<dbReference type="PANTHER" id="PTHR28286:SF1">
    <property type="entry name" value="30 KDA HEAT SHOCK PROTEIN-RELATED"/>
    <property type="match status" value="1"/>
</dbReference>
<dbReference type="SMART" id="SM01021">
    <property type="entry name" value="Bac_rhodopsin"/>
    <property type="match status" value="1"/>
</dbReference>
<gene>
    <name evidence="13" type="ORF">PAC_13846</name>
</gene>
<dbReference type="FunFam" id="1.20.1070.10:FF:000160">
    <property type="entry name" value="Related to Opsin-1"/>
    <property type="match status" value="1"/>
</dbReference>
<evidence type="ECO:0000313" key="13">
    <source>
        <dbReference type="EMBL" id="CZR63949.1"/>
    </source>
</evidence>
<evidence type="ECO:0000256" key="1">
    <source>
        <dbReference type="ARBA" id="ARBA00004141"/>
    </source>
</evidence>
<dbReference type="GO" id="GO:0007602">
    <property type="term" value="P:phototransduction"/>
    <property type="evidence" value="ECO:0007669"/>
    <property type="project" value="UniProtKB-KW"/>
</dbReference>
<dbReference type="Pfam" id="PF01036">
    <property type="entry name" value="Bac_rhodopsin"/>
    <property type="match status" value="1"/>
</dbReference>
<dbReference type="SUPFAM" id="SSF81321">
    <property type="entry name" value="Family A G protein-coupled receptor-like"/>
    <property type="match status" value="1"/>
</dbReference>
<dbReference type="Gene3D" id="1.20.1070.10">
    <property type="entry name" value="Rhodopsin 7-helix transmembrane proteins"/>
    <property type="match status" value="1"/>
</dbReference>
<feature type="transmembrane region" description="Helical" evidence="12">
    <location>
        <begin position="37"/>
        <end position="58"/>
    </location>
</feature>
<dbReference type="PRINTS" id="PR00251">
    <property type="entry name" value="BACTRLOPSIN"/>
</dbReference>
<evidence type="ECO:0000313" key="14">
    <source>
        <dbReference type="Proteomes" id="UP000184330"/>
    </source>
</evidence>
<name>A0A1L7XFX1_9HELO</name>
<dbReference type="GO" id="GO:0005886">
    <property type="term" value="C:plasma membrane"/>
    <property type="evidence" value="ECO:0007669"/>
    <property type="project" value="TreeGrafter"/>
</dbReference>
<keyword evidence="7 12" id="KW-1133">Transmembrane helix</keyword>
<evidence type="ECO:0000256" key="9">
    <source>
        <dbReference type="ARBA" id="ARBA00023136"/>
    </source>
</evidence>
<dbReference type="GO" id="GO:0005216">
    <property type="term" value="F:monoatomic ion channel activity"/>
    <property type="evidence" value="ECO:0007669"/>
    <property type="project" value="InterPro"/>
</dbReference>
<keyword evidence="9 12" id="KW-0472">Membrane</keyword>
<comment type="subcellular location">
    <subcellularLocation>
        <location evidence="1">Membrane</location>
        <topology evidence="1">Multi-pass membrane protein</topology>
    </subcellularLocation>
</comment>
<dbReference type="InterPro" id="IPR001425">
    <property type="entry name" value="Arc/bac/fun_rhodopsins"/>
</dbReference>
<dbReference type="CDD" id="cd15239">
    <property type="entry name" value="7tm_YRO2_fungal-like"/>
    <property type="match status" value="1"/>
</dbReference>
<dbReference type="EMBL" id="FJOG01000025">
    <property type="protein sequence ID" value="CZR63949.1"/>
    <property type="molecule type" value="Genomic_DNA"/>
</dbReference>
<comment type="similarity">
    <text evidence="2">Belongs to the archaeal/bacterial/fungal opsin family.</text>
</comment>
<dbReference type="InterPro" id="IPR043476">
    <property type="entry name" value="Yro2-like_7TM"/>
</dbReference>
<sequence>MYGLFNKRANDALNANPDVFLYPQSSQINITTRGSDWYWTVTAVMAVSTIAFMGMSFTVPRRNRIFHYITAAITLVASIAYFTMASNLGYAAIPVEFIRSNPKVAGMDGLNYREIFYVRYIDWFVTTPLLLMDLLLTAGLPWPTILYTILMDEVMVITGLVGALVASSYKWGYFVFAMFALFFIAYNVCWVGQKHARAIGPNVSRTFLQCGVWTIFLWFLYPIAWGLSEGGNIIAPDSEAAFYGVLDIMAKPVFGALLLWGHRNIDPATLGLHIRDYDDPITHNEKHGHAGIGSAAAQPHNHSNGANNGVVDGHNTTTTPATTSGNTAGVAPTSTGTHGTSAV</sequence>
<keyword evidence="10" id="KW-0675">Receptor</keyword>
<dbReference type="PANTHER" id="PTHR28286">
    <property type="match status" value="1"/>
</dbReference>
<dbReference type="OrthoDB" id="536545at2759"/>
<dbReference type="PROSITE" id="PS00327">
    <property type="entry name" value="BACTERIAL_OPSIN_RET"/>
    <property type="match status" value="1"/>
</dbReference>
<evidence type="ECO:0000256" key="5">
    <source>
        <dbReference type="ARBA" id="ARBA00022692"/>
    </source>
</evidence>
<feature type="transmembrane region" description="Helical" evidence="12">
    <location>
        <begin position="171"/>
        <end position="191"/>
    </location>
</feature>
<keyword evidence="3" id="KW-0600">Photoreceptor protein</keyword>
<feature type="region of interest" description="Disordered" evidence="11">
    <location>
        <begin position="285"/>
        <end position="343"/>
    </location>
</feature>
<proteinExistence type="inferred from homology"/>
<evidence type="ECO:0000256" key="8">
    <source>
        <dbReference type="ARBA" id="ARBA00022991"/>
    </source>
</evidence>
<dbReference type="PROSITE" id="PS00950">
    <property type="entry name" value="BACTERIAL_OPSIN_1"/>
    <property type="match status" value="1"/>
</dbReference>
<protein>
    <submittedName>
        <fullName evidence="13">Probable opsin-1</fullName>
    </submittedName>
</protein>
<dbReference type="GO" id="GO:0009881">
    <property type="term" value="F:photoreceptor activity"/>
    <property type="evidence" value="ECO:0007669"/>
    <property type="project" value="UniProtKB-KW"/>
</dbReference>
<dbReference type="AlphaFoldDB" id="A0A1L7XFX1"/>
<dbReference type="Proteomes" id="UP000184330">
    <property type="component" value="Unassembled WGS sequence"/>
</dbReference>
<evidence type="ECO:0000256" key="6">
    <source>
        <dbReference type="ARBA" id="ARBA00022925"/>
    </source>
</evidence>
<keyword evidence="8" id="KW-0157">Chromophore</keyword>
<evidence type="ECO:0000256" key="2">
    <source>
        <dbReference type="ARBA" id="ARBA00008130"/>
    </source>
</evidence>
<dbReference type="GO" id="GO:0005783">
    <property type="term" value="C:endoplasmic reticulum"/>
    <property type="evidence" value="ECO:0007669"/>
    <property type="project" value="TreeGrafter"/>
</dbReference>
<feature type="transmembrane region" description="Helical" evidence="12">
    <location>
        <begin position="65"/>
        <end position="84"/>
    </location>
</feature>
<feature type="transmembrane region" description="Helical" evidence="12">
    <location>
        <begin position="203"/>
        <end position="221"/>
    </location>
</feature>
<feature type="compositionally biased region" description="Low complexity" evidence="11">
    <location>
        <begin position="315"/>
        <end position="329"/>
    </location>
</feature>
<evidence type="ECO:0000256" key="3">
    <source>
        <dbReference type="ARBA" id="ARBA00022543"/>
    </source>
</evidence>